<feature type="compositionally biased region" description="Basic residues" evidence="1">
    <location>
        <begin position="35"/>
        <end position="47"/>
    </location>
</feature>
<evidence type="ECO:0000256" key="1">
    <source>
        <dbReference type="SAM" id="MobiDB-lite"/>
    </source>
</evidence>
<proteinExistence type="predicted"/>
<feature type="compositionally biased region" description="Basic and acidic residues" evidence="1">
    <location>
        <begin position="104"/>
        <end position="114"/>
    </location>
</feature>
<feature type="compositionally biased region" description="Polar residues" evidence="1">
    <location>
        <begin position="159"/>
        <end position="168"/>
    </location>
</feature>
<feature type="region of interest" description="Disordered" evidence="1">
    <location>
        <begin position="636"/>
        <end position="662"/>
    </location>
</feature>
<name>A0A5C3F8Y2_9BASI</name>
<feature type="region of interest" description="Disordered" evidence="1">
    <location>
        <begin position="1"/>
        <end position="71"/>
    </location>
</feature>
<feature type="compositionally biased region" description="Polar residues" evidence="1">
    <location>
        <begin position="577"/>
        <end position="589"/>
    </location>
</feature>
<dbReference type="AlphaFoldDB" id="A0A5C3F8Y2"/>
<feature type="compositionally biased region" description="Polar residues" evidence="1">
    <location>
        <begin position="59"/>
        <end position="71"/>
    </location>
</feature>
<evidence type="ECO:0000313" key="2">
    <source>
        <dbReference type="EMBL" id="SPO40710.1"/>
    </source>
</evidence>
<gene>
    <name evidence="2" type="ORF">PSFLO_06192</name>
</gene>
<feature type="region of interest" description="Disordered" evidence="1">
    <location>
        <begin position="158"/>
        <end position="178"/>
    </location>
</feature>
<feature type="region of interest" description="Disordered" evidence="1">
    <location>
        <begin position="286"/>
        <end position="308"/>
    </location>
</feature>
<feature type="region of interest" description="Disordered" evidence="1">
    <location>
        <begin position="221"/>
        <end position="253"/>
    </location>
</feature>
<sequence>MVSFRPARSPYLPAAPPCENFAPQSSSVKADPSTHHHHSSISHRRLRSPTPWPRPHQLPWQSDSRMPSSTPEVCLSTVCYPRTRRNCAAPAHDKTQPHASKIAQHRDGPHHDASRQALSSHRAHRESQNQRLMKRRICRKALRPVSFLPVAPGYRMSSLPASPASTIPSAERGGQGMARDPWVDTCEWKWSPGLALPAQFSLLAVVALSTLHARVYNHLQQGHCRQRSTPSGSRRSGESTKSRSHPRTSPGPQFFHRFARTILGAHHGPCIPAVFEQLNSQLPSASRLEPPLTGFPSSPPPSRHRHAGTDCNHELWASRLSDRLRIACLPRQRFVARCVPRGLCGSSHDAPCREGDDWTMSSHGWDAAGQANALKLSPMSKAALLATSIESGQVSNRTAVDAGSSEMVCPAILVARFDRKGAAALPLVENPGLGSGIPSPPGRRLSTLGSLSRARPRRAVDLFLDRSSRDRHEIHIHHIPSLTTSALHLNNDVLCNWHPYLGHELGRHSSRPEPRLPHHGVRSRRAHHRSLCRTWPRRATVPPRGLDRPIVGQRRSDEDQSEGDQSNDVQSDDSRTVQETSRAGSTSPDPSDADEHTSGARLWGTLPPPRFSGANTASARADLWAVMPHIFGTSTPATPARLWQPRPPRPLPPPRFNTTGTATAQGTEAMRLWLRASQE</sequence>
<keyword evidence="3" id="KW-1185">Reference proteome</keyword>
<feature type="region of interest" description="Disordered" evidence="1">
    <location>
        <begin position="89"/>
        <end position="131"/>
    </location>
</feature>
<evidence type="ECO:0000313" key="3">
    <source>
        <dbReference type="Proteomes" id="UP000323386"/>
    </source>
</evidence>
<protein>
    <submittedName>
        <fullName evidence="2">Uncharacterized protein</fullName>
    </submittedName>
</protein>
<feature type="compositionally biased region" description="Basic residues" evidence="1">
    <location>
        <begin position="517"/>
        <end position="531"/>
    </location>
</feature>
<feature type="compositionally biased region" description="Pro residues" evidence="1">
    <location>
        <begin position="645"/>
        <end position="655"/>
    </location>
</feature>
<dbReference type="EMBL" id="OOIP01000022">
    <property type="protein sequence ID" value="SPO40710.1"/>
    <property type="molecule type" value="Genomic_DNA"/>
</dbReference>
<dbReference type="Proteomes" id="UP000323386">
    <property type="component" value="Unassembled WGS sequence"/>
</dbReference>
<reference evidence="2 3" key="1">
    <citation type="submission" date="2018-03" db="EMBL/GenBank/DDBJ databases">
        <authorList>
            <person name="Guldener U."/>
        </authorList>
    </citation>
    <scope>NUCLEOTIDE SEQUENCE [LARGE SCALE GENOMIC DNA]</scope>
    <source>
        <strain evidence="2 3">DAOM196992</strain>
    </source>
</reference>
<organism evidence="2 3">
    <name type="scientific">Pseudozyma flocculosa</name>
    <dbReference type="NCBI Taxonomy" id="84751"/>
    <lineage>
        <taxon>Eukaryota</taxon>
        <taxon>Fungi</taxon>
        <taxon>Dikarya</taxon>
        <taxon>Basidiomycota</taxon>
        <taxon>Ustilaginomycotina</taxon>
        <taxon>Ustilaginomycetes</taxon>
        <taxon>Ustilaginales</taxon>
        <taxon>Ustilaginaceae</taxon>
        <taxon>Pseudozyma</taxon>
    </lineage>
</organism>
<feature type="region of interest" description="Disordered" evidence="1">
    <location>
        <begin position="508"/>
        <end position="609"/>
    </location>
</feature>
<accession>A0A5C3F8Y2</accession>